<gene>
    <name evidence="2" type="ORF">OVY01_19295</name>
</gene>
<keyword evidence="1" id="KW-0472">Membrane</keyword>
<protein>
    <submittedName>
        <fullName evidence="2">Uncharacterized protein</fullName>
    </submittedName>
</protein>
<sequence length="165" mass="19126">MLSEITIRFSTRGRMWPTLAYMAAVTASSLRLYNSSHASGPWIIAVFVIIIGIPIFGLFFHKQIFISHDPKMVRRELLFIGIKVKTELLDPEQFNWVRSRMNSFDPRDAIIELGIRNSYDAITIQKIKYAMAETPEIISIRRQIAAVLRIDDRGHERLPIQRKLK</sequence>
<dbReference type="Proteomes" id="UP001082899">
    <property type="component" value="Unassembled WGS sequence"/>
</dbReference>
<dbReference type="EMBL" id="JAPMXC010000010">
    <property type="protein sequence ID" value="MCY0389296.1"/>
    <property type="molecule type" value="Genomic_DNA"/>
</dbReference>
<keyword evidence="3" id="KW-1185">Reference proteome</keyword>
<dbReference type="RefSeq" id="WP_267849197.1">
    <property type="nucleotide sequence ID" value="NZ_JAPMXC010000010.1"/>
</dbReference>
<keyword evidence="1" id="KW-0812">Transmembrane</keyword>
<proteinExistence type="predicted"/>
<comment type="caution">
    <text evidence="2">The sequence shown here is derived from an EMBL/GenBank/DDBJ whole genome shotgun (WGS) entry which is preliminary data.</text>
</comment>
<keyword evidence="1" id="KW-1133">Transmembrane helix</keyword>
<evidence type="ECO:0000256" key="1">
    <source>
        <dbReference type="SAM" id="Phobius"/>
    </source>
</evidence>
<evidence type="ECO:0000313" key="2">
    <source>
        <dbReference type="EMBL" id="MCY0389296.1"/>
    </source>
</evidence>
<feature type="transmembrane region" description="Helical" evidence="1">
    <location>
        <begin position="39"/>
        <end position="60"/>
    </location>
</feature>
<organism evidence="2 3">
    <name type="scientific">Robbsia betulipollinis</name>
    <dbReference type="NCBI Taxonomy" id="2981849"/>
    <lineage>
        <taxon>Bacteria</taxon>
        <taxon>Pseudomonadati</taxon>
        <taxon>Pseudomonadota</taxon>
        <taxon>Betaproteobacteria</taxon>
        <taxon>Burkholderiales</taxon>
        <taxon>Burkholderiaceae</taxon>
        <taxon>Robbsia</taxon>
    </lineage>
</organism>
<accession>A0ABT3ZRW5</accession>
<name>A0ABT3ZRW5_9BURK</name>
<evidence type="ECO:0000313" key="3">
    <source>
        <dbReference type="Proteomes" id="UP001082899"/>
    </source>
</evidence>
<reference evidence="2" key="1">
    <citation type="submission" date="2022-11" db="EMBL/GenBank/DDBJ databases">
        <title>Robbsia betulipollinis sp. nov., isolated from pollen of birch (Betula pendula).</title>
        <authorList>
            <person name="Shi H."/>
            <person name="Ambika Manirajan B."/>
            <person name="Ratering S."/>
            <person name="Geissler-Plaum R."/>
            <person name="Schnell S."/>
        </authorList>
    </citation>
    <scope>NUCLEOTIDE SEQUENCE</scope>
    <source>
        <strain evidence="2">Bb-Pol-6</strain>
    </source>
</reference>